<evidence type="ECO:0000256" key="1">
    <source>
        <dbReference type="SAM" id="MobiDB-lite"/>
    </source>
</evidence>
<evidence type="ECO:0000313" key="4">
    <source>
        <dbReference type="Proteomes" id="UP000317366"/>
    </source>
</evidence>
<accession>A0A538TF90</accession>
<dbReference type="Proteomes" id="UP000317366">
    <property type="component" value="Unassembled WGS sequence"/>
</dbReference>
<sequence>MGRLADLTVRHRMTVPAIFFLESVKPLSFVGSQALHFFEPMVRAFFNVQDYERFALMMERRENLEALLVKIEARDDEARSREAERRARDREERRARKQGKEGS</sequence>
<dbReference type="EMBL" id="VBOX01000084">
    <property type="protein sequence ID" value="TMQ62264.1"/>
    <property type="molecule type" value="Genomic_DNA"/>
</dbReference>
<proteinExistence type="predicted"/>
<feature type="region of interest" description="Disordered" evidence="1">
    <location>
        <begin position="75"/>
        <end position="103"/>
    </location>
</feature>
<dbReference type="AlphaFoldDB" id="A0A538TF90"/>
<evidence type="ECO:0000313" key="3">
    <source>
        <dbReference type="EMBL" id="TMQ62264.1"/>
    </source>
</evidence>
<evidence type="ECO:0000313" key="5">
    <source>
        <dbReference type="Proteomes" id="UP000319829"/>
    </source>
</evidence>
<evidence type="ECO:0000313" key="2">
    <source>
        <dbReference type="EMBL" id="TMQ53192.1"/>
    </source>
</evidence>
<gene>
    <name evidence="2" type="ORF">E6K74_10185</name>
    <name evidence="3" type="ORF">E6K77_08005</name>
</gene>
<dbReference type="EMBL" id="VBOU01000089">
    <property type="protein sequence ID" value="TMQ53192.1"/>
    <property type="molecule type" value="Genomic_DNA"/>
</dbReference>
<dbReference type="Proteomes" id="UP000319829">
    <property type="component" value="Unassembled WGS sequence"/>
</dbReference>
<comment type="caution">
    <text evidence="3">The sequence shown here is derived from an EMBL/GenBank/DDBJ whole genome shotgun (WGS) entry which is preliminary data.</text>
</comment>
<name>A0A538TF90_UNCEI</name>
<protein>
    <submittedName>
        <fullName evidence="3">Uncharacterized protein</fullName>
    </submittedName>
</protein>
<reference evidence="4 5" key="1">
    <citation type="journal article" date="2019" name="Nat. Microbiol.">
        <title>Mediterranean grassland soil C-N compound turnover is dependent on rainfall and depth, and is mediated by genomically divergent microorganisms.</title>
        <authorList>
            <person name="Diamond S."/>
            <person name="Andeer P.F."/>
            <person name="Li Z."/>
            <person name="Crits-Christoph A."/>
            <person name="Burstein D."/>
            <person name="Anantharaman K."/>
            <person name="Lane K.R."/>
            <person name="Thomas B.C."/>
            <person name="Pan C."/>
            <person name="Northen T.R."/>
            <person name="Banfield J.F."/>
        </authorList>
    </citation>
    <scope>NUCLEOTIDE SEQUENCE [LARGE SCALE GENOMIC DNA]</scope>
    <source>
        <strain evidence="2">WS_4</strain>
        <strain evidence="3">WS_7</strain>
    </source>
</reference>
<organism evidence="3 4">
    <name type="scientific">Eiseniibacteriota bacterium</name>
    <dbReference type="NCBI Taxonomy" id="2212470"/>
    <lineage>
        <taxon>Bacteria</taxon>
        <taxon>Candidatus Eiseniibacteriota</taxon>
    </lineage>
</organism>